<feature type="transmembrane region" description="Helical" evidence="2">
    <location>
        <begin position="145"/>
        <end position="167"/>
    </location>
</feature>
<reference evidence="3" key="1">
    <citation type="journal article" date="2024" name="Antonie Van Leeuwenhoek">
        <title>Isoptericola haloaureus sp. nov., a dimorphic actinobacterium isolated from mangrove sediments of southeast India, implicating biosaline agricultural significance through nitrogen fixation and salt tolerance genes.</title>
        <authorList>
            <person name="Prathaban M."/>
            <person name="Prathiviraj R."/>
            <person name="Ravichandran M."/>
            <person name="Natarajan S.D."/>
            <person name="Sobanaa M."/>
            <person name="Hari Krishna Kumar S."/>
            <person name="Chandrasekar V."/>
            <person name="Selvin J."/>
        </authorList>
    </citation>
    <scope>NUCLEOTIDE SEQUENCE</scope>
    <source>
        <strain evidence="3">MP1014</strain>
    </source>
</reference>
<evidence type="ECO:0000313" key="4">
    <source>
        <dbReference type="Proteomes" id="UP001310387"/>
    </source>
</evidence>
<evidence type="ECO:0000313" key="3">
    <source>
        <dbReference type="EMBL" id="MEG3615616.1"/>
    </source>
</evidence>
<proteinExistence type="predicted"/>
<name>A0ABU7Z8D0_9MICO</name>
<gene>
    <name evidence="3" type="ORF">V5O49_10825</name>
</gene>
<feature type="transmembrane region" description="Helical" evidence="2">
    <location>
        <begin position="54"/>
        <end position="72"/>
    </location>
</feature>
<sequence length="528" mass="52426">MSPAWRAGGPEDDPSDGVAATGLRMPYGPWRRWVRALRSHHRRRRADDDSGDRVYLAYGFTLLALVYGPVLWTAVAQAGVPLGTGGTTSAPAALVATGAALLGVASVGGVLAARLGVPVWLSATEAAYALGGVWDPRVVLWRRGVVLVLGVAGVAALLGSALAAGASDAADGPGGPRGVLVWAGCAAGLGQLPLALAVAAQCPRWRFAARTVAVVVAVAGAFVAADAGSVAGTVSGAPAEVAVPGVVVGVSVAVAVVGAWLVLGVLPLHLDVDAVASAWGRTVATGAALSGGDATGVRTVAGTTALRARGRSYRPVLLRHLPIVARDLLGLRRRPGPVLAAVLAGAVGVVLVAVAAAGGPGAVLSAVGGGLVLYAASATWAGGLRDMAEQSVPAGLLPGGPRRAVLGHLPVPVLLAVVAGGLGLLAARPFVPVDGSAVVLGTSALVAVLGVRLWVAGATQAPPELSTPMAGPTGDLSVVMVVGWFLRGWLTVVGLAWLLARFGAGSAPTVVVVALWLAVTGVRRLQRS</sequence>
<feature type="transmembrane region" description="Helical" evidence="2">
    <location>
        <begin position="505"/>
        <end position="522"/>
    </location>
</feature>
<accession>A0ABU7Z8D0</accession>
<feature type="transmembrane region" description="Helical" evidence="2">
    <location>
        <begin position="92"/>
        <end position="113"/>
    </location>
</feature>
<feature type="region of interest" description="Disordered" evidence="1">
    <location>
        <begin position="1"/>
        <end position="21"/>
    </location>
</feature>
<protein>
    <recommendedName>
        <fullName evidence="5">ABC-2 type transport system permease protein</fullName>
    </recommendedName>
</protein>
<reference evidence="3" key="2">
    <citation type="submission" date="2024-02" db="EMBL/GenBank/DDBJ databases">
        <authorList>
            <person name="Prathaban M."/>
            <person name="Mythili R."/>
            <person name="Sharmila Devi N."/>
            <person name="Sobanaa M."/>
            <person name="Prathiviraj R."/>
            <person name="Selvin J."/>
        </authorList>
    </citation>
    <scope>NUCLEOTIDE SEQUENCE</scope>
    <source>
        <strain evidence="3">MP1014</strain>
    </source>
</reference>
<feature type="transmembrane region" description="Helical" evidence="2">
    <location>
        <begin position="338"/>
        <end position="357"/>
    </location>
</feature>
<dbReference type="EMBL" id="JBAGLP010000118">
    <property type="protein sequence ID" value="MEG3615616.1"/>
    <property type="molecule type" value="Genomic_DNA"/>
</dbReference>
<keyword evidence="2" id="KW-1133">Transmembrane helix</keyword>
<evidence type="ECO:0008006" key="5">
    <source>
        <dbReference type="Google" id="ProtNLM"/>
    </source>
</evidence>
<feature type="transmembrane region" description="Helical" evidence="2">
    <location>
        <begin position="476"/>
        <end position="499"/>
    </location>
</feature>
<dbReference type="RefSeq" id="WP_332902251.1">
    <property type="nucleotide sequence ID" value="NZ_JBAGLP010000118.1"/>
</dbReference>
<dbReference type="Proteomes" id="UP001310387">
    <property type="component" value="Unassembled WGS sequence"/>
</dbReference>
<keyword evidence="4" id="KW-1185">Reference proteome</keyword>
<feature type="transmembrane region" description="Helical" evidence="2">
    <location>
        <begin position="245"/>
        <end position="266"/>
    </location>
</feature>
<comment type="caution">
    <text evidence="3">The sequence shown here is derived from an EMBL/GenBank/DDBJ whole genome shotgun (WGS) entry which is preliminary data.</text>
</comment>
<keyword evidence="2" id="KW-0812">Transmembrane</keyword>
<evidence type="ECO:0000256" key="1">
    <source>
        <dbReference type="SAM" id="MobiDB-lite"/>
    </source>
</evidence>
<feature type="transmembrane region" description="Helical" evidence="2">
    <location>
        <begin position="405"/>
        <end position="425"/>
    </location>
</feature>
<feature type="transmembrane region" description="Helical" evidence="2">
    <location>
        <begin position="179"/>
        <end position="200"/>
    </location>
</feature>
<evidence type="ECO:0000256" key="2">
    <source>
        <dbReference type="SAM" id="Phobius"/>
    </source>
</evidence>
<feature type="transmembrane region" description="Helical" evidence="2">
    <location>
        <begin position="207"/>
        <end position="225"/>
    </location>
</feature>
<feature type="transmembrane region" description="Helical" evidence="2">
    <location>
        <begin position="437"/>
        <end position="455"/>
    </location>
</feature>
<feature type="transmembrane region" description="Helical" evidence="2">
    <location>
        <begin position="363"/>
        <end position="384"/>
    </location>
</feature>
<organism evidence="3 4">
    <name type="scientific">Isoptericola haloaureus</name>
    <dbReference type="NCBI Taxonomy" id="1542902"/>
    <lineage>
        <taxon>Bacteria</taxon>
        <taxon>Bacillati</taxon>
        <taxon>Actinomycetota</taxon>
        <taxon>Actinomycetes</taxon>
        <taxon>Micrococcales</taxon>
        <taxon>Promicromonosporaceae</taxon>
        <taxon>Isoptericola</taxon>
    </lineage>
</organism>
<keyword evidence="2" id="KW-0472">Membrane</keyword>